<keyword evidence="4" id="KW-0732">Signal</keyword>
<dbReference type="AlphaFoldDB" id="A0A6B1DAD1"/>
<keyword evidence="9" id="KW-0575">Peroxidase</keyword>
<keyword evidence="2 7" id="KW-0349">Heme</keyword>
<keyword evidence="3 7" id="KW-0479">Metal-binding</keyword>
<dbReference type="GO" id="GO:0030313">
    <property type="term" value="C:cell envelope"/>
    <property type="evidence" value="ECO:0007669"/>
    <property type="project" value="UniProtKB-SubCell"/>
</dbReference>
<dbReference type="SUPFAM" id="SSF46626">
    <property type="entry name" value="Cytochrome c"/>
    <property type="match status" value="2"/>
</dbReference>
<organism evidence="9">
    <name type="scientific">Caldilineaceae bacterium SB0661_bin_32</name>
    <dbReference type="NCBI Taxonomy" id="2605255"/>
    <lineage>
        <taxon>Bacteria</taxon>
        <taxon>Bacillati</taxon>
        <taxon>Chloroflexota</taxon>
        <taxon>Caldilineae</taxon>
        <taxon>Caldilineales</taxon>
        <taxon>Caldilineaceae</taxon>
    </lineage>
</organism>
<dbReference type="GO" id="GO:0046872">
    <property type="term" value="F:metal ion binding"/>
    <property type="evidence" value="ECO:0007669"/>
    <property type="project" value="UniProtKB-KW"/>
</dbReference>
<dbReference type="PANTHER" id="PTHR30600:SF10">
    <property type="entry name" value="BLL6722 PROTEIN"/>
    <property type="match status" value="1"/>
</dbReference>
<dbReference type="InterPro" id="IPR051395">
    <property type="entry name" value="Cytochrome_c_Peroxidase/MauG"/>
</dbReference>
<proteinExistence type="predicted"/>
<dbReference type="InterPro" id="IPR009056">
    <property type="entry name" value="Cyt_c-like_dom"/>
</dbReference>
<dbReference type="Pfam" id="PF03150">
    <property type="entry name" value="CCP_MauG"/>
    <property type="match status" value="1"/>
</dbReference>
<evidence type="ECO:0000256" key="6">
    <source>
        <dbReference type="ARBA" id="ARBA00023004"/>
    </source>
</evidence>
<reference evidence="9" key="1">
    <citation type="submission" date="2019-09" db="EMBL/GenBank/DDBJ databases">
        <title>Characterisation of the sponge microbiome using genome-centric metagenomics.</title>
        <authorList>
            <person name="Engelberts J.P."/>
            <person name="Robbins S.J."/>
            <person name="De Goeij J.M."/>
            <person name="Aranda M."/>
            <person name="Bell S.C."/>
            <person name="Webster N.S."/>
        </authorList>
    </citation>
    <scope>NUCLEOTIDE SEQUENCE</scope>
    <source>
        <strain evidence="9">SB0661_bin_32</strain>
    </source>
</reference>
<gene>
    <name evidence="9" type="ORF">F4X14_16600</name>
</gene>
<dbReference type="Gene3D" id="1.10.760.10">
    <property type="entry name" value="Cytochrome c-like domain"/>
    <property type="match status" value="2"/>
</dbReference>
<comment type="caution">
    <text evidence="9">The sequence shown here is derived from an EMBL/GenBank/DDBJ whole genome shotgun (WGS) entry which is preliminary data.</text>
</comment>
<keyword evidence="6 7" id="KW-0408">Iron</keyword>
<evidence type="ECO:0000259" key="8">
    <source>
        <dbReference type="PROSITE" id="PS51007"/>
    </source>
</evidence>
<sequence>MRRRLVAGALLALIVLAALVLITTGLVGAGNIGAAIRDLFGSSAGGRGLGFQPGPEPAHSWSDAERGLIASLSLDRLPPLPPDPSNAVGDSSDAVALGHALFFDGGLSPDGAVSCSTCHQPQSYFTDGKALANVRDIDTPRHTPTIVGIAYSDWFYWDGRRDSQWAQALAPQEAAIEHGGTRTAHARYVLENYQSRYEAVFGPGPDLSDASRFPPDAAPVEDGAKLAAWEGMTEADRGAVNRVFANIGKSIAAYSRRILPGRSRFDDYAAAALVNDRNRMSELFSAEEAEGLRLFIGDGQCTDCHNGPLFTNGTFHNIGLPMPEGSRFDQGRTLGTFQVVEDVFNCLGEYSDAKEEACVELRFIKLEGEELIGAFKVPGLRNVAETAPYMHNGIFPDLEAVMRHYNHAPPAFPGHSDLVPLAFTEEQSEALIAFLLTLSAPPDAPAELLRPPADQE</sequence>
<accession>A0A6B1DAD1</accession>
<dbReference type="GO" id="GO:0020037">
    <property type="term" value="F:heme binding"/>
    <property type="evidence" value="ECO:0007669"/>
    <property type="project" value="InterPro"/>
</dbReference>
<feature type="domain" description="Cytochrome c" evidence="8">
    <location>
        <begin position="286"/>
        <end position="439"/>
    </location>
</feature>
<evidence type="ECO:0000256" key="2">
    <source>
        <dbReference type="ARBA" id="ARBA00022617"/>
    </source>
</evidence>
<dbReference type="PANTHER" id="PTHR30600">
    <property type="entry name" value="CYTOCHROME C PEROXIDASE-RELATED"/>
    <property type="match status" value="1"/>
</dbReference>
<evidence type="ECO:0000256" key="3">
    <source>
        <dbReference type="ARBA" id="ARBA00022723"/>
    </source>
</evidence>
<dbReference type="InterPro" id="IPR036909">
    <property type="entry name" value="Cyt_c-like_dom_sf"/>
</dbReference>
<evidence type="ECO:0000256" key="5">
    <source>
        <dbReference type="ARBA" id="ARBA00023002"/>
    </source>
</evidence>
<dbReference type="InterPro" id="IPR004852">
    <property type="entry name" value="Di-haem_cyt_c_peroxidsae"/>
</dbReference>
<name>A0A6B1DAD1_9CHLR</name>
<dbReference type="EMBL" id="VXMH01000090">
    <property type="protein sequence ID" value="MYC96586.1"/>
    <property type="molecule type" value="Genomic_DNA"/>
</dbReference>
<dbReference type="PROSITE" id="PS51007">
    <property type="entry name" value="CYTC"/>
    <property type="match status" value="1"/>
</dbReference>
<keyword evidence="5" id="KW-0560">Oxidoreductase</keyword>
<evidence type="ECO:0000256" key="4">
    <source>
        <dbReference type="ARBA" id="ARBA00022729"/>
    </source>
</evidence>
<evidence type="ECO:0000256" key="1">
    <source>
        <dbReference type="ARBA" id="ARBA00004196"/>
    </source>
</evidence>
<comment type="subcellular location">
    <subcellularLocation>
        <location evidence="1">Cell envelope</location>
    </subcellularLocation>
</comment>
<evidence type="ECO:0000313" key="9">
    <source>
        <dbReference type="EMBL" id="MYC96586.1"/>
    </source>
</evidence>
<protein>
    <submittedName>
        <fullName evidence="9">Cytochrome-c peroxidase</fullName>
    </submittedName>
</protein>
<dbReference type="GO" id="GO:0004130">
    <property type="term" value="F:cytochrome-c peroxidase activity"/>
    <property type="evidence" value="ECO:0007669"/>
    <property type="project" value="TreeGrafter"/>
</dbReference>
<evidence type="ECO:0000256" key="7">
    <source>
        <dbReference type="PROSITE-ProRule" id="PRU00433"/>
    </source>
</evidence>
<dbReference type="GO" id="GO:0009055">
    <property type="term" value="F:electron transfer activity"/>
    <property type="evidence" value="ECO:0007669"/>
    <property type="project" value="InterPro"/>
</dbReference>